<dbReference type="Proteomes" id="UP001596472">
    <property type="component" value="Unassembled WGS sequence"/>
</dbReference>
<organism evidence="1 2">
    <name type="scientific">Haloferula chungangensis</name>
    <dbReference type="NCBI Taxonomy" id="1048331"/>
    <lineage>
        <taxon>Bacteria</taxon>
        <taxon>Pseudomonadati</taxon>
        <taxon>Verrucomicrobiota</taxon>
        <taxon>Verrucomicrobiia</taxon>
        <taxon>Verrucomicrobiales</taxon>
        <taxon>Verrucomicrobiaceae</taxon>
        <taxon>Haloferula</taxon>
    </lineage>
</organism>
<accession>A0ABW2LAZ4</accession>
<name>A0ABW2LAZ4_9BACT</name>
<proteinExistence type="predicted"/>
<keyword evidence="2" id="KW-1185">Reference proteome</keyword>
<gene>
    <name evidence="1" type="ORF">ACFQY0_20785</name>
</gene>
<comment type="caution">
    <text evidence="1">The sequence shown here is derived from an EMBL/GenBank/DDBJ whole genome shotgun (WGS) entry which is preliminary data.</text>
</comment>
<dbReference type="EMBL" id="JBHTBS010000027">
    <property type="protein sequence ID" value="MFC7339633.1"/>
    <property type="molecule type" value="Genomic_DNA"/>
</dbReference>
<evidence type="ECO:0000313" key="1">
    <source>
        <dbReference type="EMBL" id="MFC7339633.1"/>
    </source>
</evidence>
<evidence type="ECO:0000313" key="2">
    <source>
        <dbReference type="Proteomes" id="UP001596472"/>
    </source>
</evidence>
<sequence length="243" mass="27146">VWGFFAESVSESLETRRAALETHQENYGESRKAASGIPLWPSRDPIEESGGVNLYTFVKNRPLGLFDWLGLSDSKMECSSKDHLGNFKELSFDILVETLANQYPISDPVSQVRDAIEGFLEDSQNPEGDSPLEKLEKFFGERVKSLQNMGVLLNVAGLLKELESGVLLETYKMEASMMCCVCESEEEGGEKKYFWKEVHGEDNALSIGEALTKKSGRQRVADHIRDVSVSVAKQLAKECPKEE</sequence>
<reference evidence="2" key="1">
    <citation type="journal article" date="2019" name="Int. J. Syst. Evol. Microbiol.">
        <title>The Global Catalogue of Microorganisms (GCM) 10K type strain sequencing project: providing services to taxonomists for standard genome sequencing and annotation.</title>
        <authorList>
            <consortium name="The Broad Institute Genomics Platform"/>
            <consortium name="The Broad Institute Genome Sequencing Center for Infectious Disease"/>
            <person name="Wu L."/>
            <person name="Ma J."/>
        </authorList>
    </citation>
    <scope>NUCLEOTIDE SEQUENCE [LARGE SCALE GENOMIC DNA]</scope>
    <source>
        <strain evidence="2">CGMCC 4.1467</strain>
    </source>
</reference>
<feature type="non-terminal residue" evidence="1">
    <location>
        <position position="1"/>
    </location>
</feature>
<protein>
    <submittedName>
        <fullName evidence="1">Uncharacterized protein</fullName>
    </submittedName>
</protein>